<gene>
    <name evidence="1" type="ORF">S01H4_34913</name>
</gene>
<accession>X1A035</accession>
<sequence length="42" mass="4807">KWGSSFEIEDPVKWGYPAAKFKCKPGKVTGLPKERATTYEFQ</sequence>
<dbReference type="AlphaFoldDB" id="X1A035"/>
<dbReference type="EMBL" id="BART01018503">
    <property type="protein sequence ID" value="GAG75450.1"/>
    <property type="molecule type" value="Genomic_DNA"/>
</dbReference>
<name>X1A035_9ZZZZ</name>
<organism evidence="1">
    <name type="scientific">marine sediment metagenome</name>
    <dbReference type="NCBI Taxonomy" id="412755"/>
    <lineage>
        <taxon>unclassified sequences</taxon>
        <taxon>metagenomes</taxon>
        <taxon>ecological metagenomes</taxon>
    </lineage>
</organism>
<protein>
    <submittedName>
        <fullName evidence="1">Uncharacterized protein</fullName>
    </submittedName>
</protein>
<comment type="caution">
    <text evidence="1">The sequence shown here is derived from an EMBL/GenBank/DDBJ whole genome shotgun (WGS) entry which is preliminary data.</text>
</comment>
<reference evidence="1" key="1">
    <citation type="journal article" date="2014" name="Front. Microbiol.">
        <title>High frequency of phylogenetically diverse reductive dehalogenase-homologous genes in deep subseafloor sedimentary metagenomes.</title>
        <authorList>
            <person name="Kawai M."/>
            <person name="Futagami T."/>
            <person name="Toyoda A."/>
            <person name="Takaki Y."/>
            <person name="Nishi S."/>
            <person name="Hori S."/>
            <person name="Arai W."/>
            <person name="Tsubouchi T."/>
            <person name="Morono Y."/>
            <person name="Uchiyama I."/>
            <person name="Ito T."/>
            <person name="Fujiyama A."/>
            <person name="Inagaki F."/>
            <person name="Takami H."/>
        </authorList>
    </citation>
    <scope>NUCLEOTIDE SEQUENCE</scope>
    <source>
        <strain evidence="1">Expedition CK06-06</strain>
    </source>
</reference>
<feature type="non-terminal residue" evidence="1">
    <location>
        <position position="1"/>
    </location>
</feature>
<proteinExistence type="predicted"/>
<evidence type="ECO:0000313" key="1">
    <source>
        <dbReference type="EMBL" id="GAG75450.1"/>
    </source>
</evidence>